<dbReference type="InterPro" id="IPR010033">
    <property type="entry name" value="HAD_SF_ppase_IIIC"/>
</dbReference>
<proteinExistence type="predicted"/>
<dbReference type="eggNOG" id="KOG4549">
    <property type="taxonomic scope" value="Eukaryota"/>
</dbReference>
<dbReference type="NCBIfam" id="TIGR01681">
    <property type="entry name" value="HAD-SF-IIIC"/>
    <property type="match status" value="1"/>
</dbReference>
<dbReference type="AlphaFoldDB" id="D5GAI2"/>
<dbReference type="STRING" id="656061.D5GAI2"/>
<dbReference type="PANTHER" id="PTHR17901">
    <property type="entry name" value="MAGNESIUM-DEPENDENT PHOSPHATASE 1 MDP1"/>
    <property type="match status" value="1"/>
</dbReference>
<dbReference type="SFLD" id="SFLDS00003">
    <property type="entry name" value="Haloacid_Dehalogenase"/>
    <property type="match status" value="1"/>
</dbReference>
<protein>
    <submittedName>
        <fullName evidence="1">(Perigord truffle) hypothetical protein</fullName>
    </submittedName>
</protein>
<dbReference type="RefSeq" id="XP_002837334.1">
    <property type="nucleotide sequence ID" value="XM_002837288.1"/>
</dbReference>
<dbReference type="KEGG" id="tml:GSTUM_00003601001"/>
<dbReference type="InterPro" id="IPR010036">
    <property type="entry name" value="MDP_1_eu_arc"/>
</dbReference>
<dbReference type="SFLD" id="SFLDG01131">
    <property type="entry name" value="C1.5.2:_MDP_Like"/>
    <property type="match status" value="1"/>
</dbReference>
<name>D5GAI2_TUBMM</name>
<evidence type="ECO:0000313" key="1">
    <source>
        <dbReference type="EMBL" id="CAZ81525.1"/>
    </source>
</evidence>
<dbReference type="Proteomes" id="UP000006911">
    <property type="component" value="Unassembled WGS sequence"/>
</dbReference>
<dbReference type="GeneID" id="9187465"/>
<dbReference type="EMBL" id="FN430078">
    <property type="protein sequence ID" value="CAZ81525.1"/>
    <property type="molecule type" value="Genomic_DNA"/>
</dbReference>
<sequence length="192" mass="21491">MDPPKTLTDQHPLPKLIVFDLDYTLWPYWIDTHPTPPLSLTPSTTPPLTLHDATATPYPLFSTTLPLLTHLSTAAASGVKLAVASRSQAPELALQALGLYGLRQLFDFVEIYPGSKVRHMRRLREKSGVEFRDMLFFDDERRNRDVCELGVSFVLVGAAGVGCGLVDEGVRRWRRDRGFDGAREKEEGEEVV</sequence>
<dbReference type="InterPro" id="IPR023214">
    <property type="entry name" value="HAD_sf"/>
</dbReference>
<keyword evidence="2" id="KW-1185">Reference proteome</keyword>
<dbReference type="PANTHER" id="PTHR17901:SF14">
    <property type="entry name" value="MAGNESIUM-DEPENDENT PHOSPHATASE 1"/>
    <property type="match status" value="1"/>
</dbReference>
<dbReference type="Pfam" id="PF12689">
    <property type="entry name" value="Acid_PPase"/>
    <property type="match status" value="1"/>
</dbReference>
<dbReference type="HOGENOM" id="CLU_071162_0_0_1"/>
<dbReference type="FunCoup" id="D5GAI2">
    <property type="interactions" value="178"/>
</dbReference>
<organism evidence="1 2">
    <name type="scientific">Tuber melanosporum (strain Mel28)</name>
    <name type="common">Perigord black truffle</name>
    <dbReference type="NCBI Taxonomy" id="656061"/>
    <lineage>
        <taxon>Eukaryota</taxon>
        <taxon>Fungi</taxon>
        <taxon>Dikarya</taxon>
        <taxon>Ascomycota</taxon>
        <taxon>Pezizomycotina</taxon>
        <taxon>Pezizomycetes</taxon>
        <taxon>Pezizales</taxon>
        <taxon>Tuberaceae</taxon>
        <taxon>Tuber</taxon>
    </lineage>
</organism>
<dbReference type="NCBIfam" id="TIGR01685">
    <property type="entry name" value="MDP-1"/>
    <property type="match status" value="1"/>
</dbReference>
<dbReference type="OMA" id="GVWAWRK"/>
<dbReference type="Gene3D" id="3.40.50.1000">
    <property type="entry name" value="HAD superfamily/HAD-like"/>
    <property type="match status" value="1"/>
</dbReference>
<gene>
    <name evidence="1" type="ORF">GSTUM_00003601001</name>
</gene>
<dbReference type="InterPro" id="IPR036412">
    <property type="entry name" value="HAD-like_sf"/>
</dbReference>
<accession>D5GAI2</accession>
<dbReference type="SUPFAM" id="SSF56784">
    <property type="entry name" value="HAD-like"/>
    <property type="match status" value="1"/>
</dbReference>
<reference evidence="1 2" key="1">
    <citation type="journal article" date="2010" name="Nature">
        <title>Perigord black truffle genome uncovers evolutionary origins and mechanisms of symbiosis.</title>
        <authorList>
            <person name="Martin F."/>
            <person name="Kohler A."/>
            <person name="Murat C."/>
            <person name="Balestrini R."/>
            <person name="Coutinho P.M."/>
            <person name="Jaillon O."/>
            <person name="Montanini B."/>
            <person name="Morin E."/>
            <person name="Noel B."/>
            <person name="Percudani R."/>
            <person name="Porcel B."/>
            <person name="Rubini A."/>
            <person name="Amicucci A."/>
            <person name="Amselem J."/>
            <person name="Anthouard V."/>
            <person name="Arcioni S."/>
            <person name="Artiguenave F."/>
            <person name="Aury J.M."/>
            <person name="Ballario P."/>
            <person name="Bolchi A."/>
            <person name="Brenna A."/>
            <person name="Brun A."/>
            <person name="Buee M."/>
            <person name="Cantarel B."/>
            <person name="Chevalier G."/>
            <person name="Couloux A."/>
            <person name="Da Silva C."/>
            <person name="Denoeud F."/>
            <person name="Duplessis S."/>
            <person name="Ghignone S."/>
            <person name="Hilselberger B."/>
            <person name="Iotti M."/>
            <person name="Marcais B."/>
            <person name="Mello A."/>
            <person name="Miranda M."/>
            <person name="Pacioni G."/>
            <person name="Quesneville H."/>
            <person name="Riccioni C."/>
            <person name="Ruotolo R."/>
            <person name="Splivallo R."/>
            <person name="Stocchi V."/>
            <person name="Tisserant E."/>
            <person name="Viscomi A.R."/>
            <person name="Zambonelli A."/>
            <person name="Zampieri E."/>
            <person name="Henrissat B."/>
            <person name="Lebrun M.H."/>
            <person name="Paolocci F."/>
            <person name="Bonfante P."/>
            <person name="Ottonello S."/>
            <person name="Wincker P."/>
        </authorList>
    </citation>
    <scope>NUCLEOTIDE SEQUENCE [LARGE SCALE GENOMIC DNA]</scope>
    <source>
        <strain evidence="1 2">Mel28</strain>
    </source>
</reference>
<dbReference type="SFLD" id="SFLDG01129">
    <property type="entry name" value="C1.5:_HAD__Beta-PGM__Phosphata"/>
    <property type="match status" value="1"/>
</dbReference>
<dbReference type="InParanoid" id="D5GAI2"/>
<evidence type="ECO:0000313" key="2">
    <source>
        <dbReference type="Proteomes" id="UP000006911"/>
    </source>
</evidence>
<dbReference type="GO" id="GO:0003993">
    <property type="term" value="F:acid phosphatase activity"/>
    <property type="evidence" value="ECO:0007669"/>
    <property type="project" value="TreeGrafter"/>
</dbReference>